<proteinExistence type="predicted"/>
<dbReference type="Proteomes" id="UP000192596">
    <property type="component" value="Unassembled WGS sequence"/>
</dbReference>
<sequence length="86" mass="8888">MAQGVVKKSKASAPKVGSSRRQTGSKVIKPKKASLIKSQNTAKKHTAGLTALTEKAIAGKAGHLELLGGGKRDKKAEVAAKLQKGK</sequence>
<protein>
    <submittedName>
        <fullName evidence="2">Uncharacterized protein</fullName>
    </submittedName>
</protein>
<comment type="caution">
    <text evidence="2">The sequence shown here is derived from an EMBL/GenBank/DDBJ whole genome shotgun (WGS) entry which is preliminary data.</text>
</comment>
<organism evidence="2 3">
    <name type="scientific">Cryoendolithus antarcticus</name>
    <dbReference type="NCBI Taxonomy" id="1507870"/>
    <lineage>
        <taxon>Eukaryota</taxon>
        <taxon>Fungi</taxon>
        <taxon>Dikarya</taxon>
        <taxon>Ascomycota</taxon>
        <taxon>Pezizomycotina</taxon>
        <taxon>Dothideomycetes</taxon>
        <taxon>Dothideomycetidae</taxon>
        <taxon>Cladosporiales</taxon>
        <taxon>Cladosporiaceae</taxon>
        <taxon>Cryoendolithus</taxon>
    </lineage>
</organism>
<evidence type="ECO:0000313" key="2">
    <source>
        <dbReference type="EMBL" id="OQO14222.1"/>
    </source>
</evidence>
<accession>A0A1V8TSP8</accession>
<dbReference type="AlphaFoldDB" id="A0A1V8TSP8"/>
<dbReference type="InterPro" id="IPR019034">
    <property type="entry name" value="UPF0390"/>
</dbReference>
<dbReference type="EMBL" id="NAJO01000002">
    <property type="protein sequence ID" value="OQO14222.1"/>
    <property type="molecule type" value="Genomic_DNA"/>
</dbReference>
<feature type="region of interest" description="Disordered" evidence="1">
    <location>
        <begin position="1"/>
        <end position="41"/>
    </location>
</feature>
<dbReference type="InParanoid" id="A0A1V8TSP8"/>
<name>A0A1V8TSP8_9PEZI</name>
<evidence type="ECO:0000313" key="3">
    <source>
        <dbReference type="Proteomes" id="UP000192596"/>
    </source>
</evidence>
<reference evidence="3" key="1">
    <citation type="submission" date="2017-03" db="EMBL/GenBank/DDBJ databases">
        <title>Genomes of endolithic fungi from Antarctica.</title>
        <authorList>
            <person name="Coleine C."/>
            <person name="Masonjones S."/>
            <person name="Stajich J.E."/>
        </authorList>
    </citation>
    <scope>NUCLEOTIDE SEQUENCE [LARGE SCALE GENOMIC DNA]</scope>
    <source>
        <strain evidence="3">CCFEE 5527</strain>
    </source>
</reference>
<dbReference type="Pfam" id="PF09495">
    <property type="entry name" value="DUF2462"/>
    <property type="match status" value="1"/>
</dbReference>
<feature type="compositionally biased region" description="Low complexity" evidence="1">
    <location>
        <begin position="1"/>
        <end position="19"/>
    </location>
</feature>
<dbReference type="STRING" id="1507870.A0A1V8TSP8"/>
<keyword evidence="3" id="KW-1185">Reference proteome</keyword>
<evidence type="ECO:0000256" key="1">
    <source>
        <dbReference type="SAM" id="MobiDB-lite"/>
    </source>
</evidence>
<gene>
    <name evidence="2" type="ORF">B0A48_01098</name>
</gene>
<dbReference type="OrthoDB" id="5239630at2759"/>